<evidence type="ECO:0000313" key="1">
    <source>
        <dbReference type="EMBL" id="OPC79407.1"/>
    </source>
</evidence>
<sequence>MRELHTLDEVSEVCKLLDRIWQVDSANPMMLPELLMVLAHAGGYVAGTYEGDRLTGACVALLATDGLHSHIAGVDVRSRGREVGHALKVHQRAWCLDRGISRISWTFDPLVGRNAFFNLAKLGAVPGEYLVDFYGRLTDAFNAGDHTDRLLVRWDLTAPRVALACEGIPQPADDAAAPGEEGVAIALEVGADGRPVLGSTDADVVVVRVPRDIEALRRSDPAAVLAWRLAVREVLGGLMGEGRVVRGFGRLGGYVVDRRRDGG</sequence>
<dbReference type="Proteomes" id="UP000190037">
    <property type="component" value="Unassembled WGS sequence"/>
</dbReference>
<dbReference type="SUPFAM" id="SSF55729">
    <property type="entry name" value="Acyl-CoA N-acyltransferases (Nat)"/>
    <property type="match status" value="1"/>
</dbReference>
<organism evidence="1 2">
    <name type="scientific">Embleya scabrispora</name>
    <dbReference type="NCBI Taxonomy" id="159449"/>
    <lineage>
        <taxon>Bacteria</taxon>
        <taxon>Bacillati</taxon>
        <taxon>Actinomycetota</taxon>
        <taxon>Actinomycetes</taxon>
        <taxon>Kitasatosporales</taxon>
        <taxon>Streptomycetaceae</taxon>
        <taxon>Embleya</taxon>
    </lineage>
</organism>
<dbReference type="EMBL" id="MWQN01000002">
    <property type="protein sequence ID" value="OPC79407.1"/>
    <property type="molecule type" value="Genomic_DNA"/>
</dbReference>
<dbReference type="InterPro" id="IPR038764">
    <property type="entry name" value="GNAT_N_AcTrfase_prd"/>
</dbReference>
<gene>
    <name evidence="1" type="ORF">B4N89_30970</name>
</gene>
<keyword evidence="2" id="KW-1185">Reference proteome</keyword>
<dbReference type="STRING" id="159449.B4N89_30970"/>
<name>A0A1T3NR92_9ACTN</name>
<evidence type="ECO:0008006" key="3">
    <source>
        <dbReference type="Google" id="ProtNLM"/>
    </source>
</evidence>
<comment type="caution">
    <text evidence="1">The sequence shown here is derived from an EMBL/GenBank/DDBJ whole genome shotgun (WGS) entry which is preliminary data.</text>
</comment>
<protein>
    <recommendedName>
        <fullName evidence="3">GNAT family N-acetyltransferase</fullName>
    </recommendedName>
</protein>
<accession>A0A1T3NR92</accession>
<dbReference type="AlphaFoldDB" id="A0A1T3NR92"/>
<reference evidence="1 2" key="1">
    <citation type="submission" date="2017-03" db="EMBL/GenBank/DDBJ databases">
        <title>Draft genome sequence of Streptomyces scabrisporus NF3, endophyte isolated from Amphipterygium adstringens.</title>
        <authorList>
            <person name="Vazquez M."/>
            <person name="Ceapa C.D."/>
            <person name="Rodriguez Luna D."/>
            <person name="Sanchez Esquivel S."/>
        </authorList>
    </citation>
    <scope>NUCLEOTIDE SEQUENCE [LARGE SCALE GENOMIC DNA]</scope>
    <source>
        <strain evidence="1 2">NF3</strain>
    </source>
</reference>
<dbReference type="PANTHER" id="PTHR41700:SF1">
    <property type="entry name" value="N-ACETYLTRANSFERASE DOMAIN-CONTAINING PROTEIN"/>
    <property type="match status" value="1"/>
</dbReference>
<evidence type="ECO:0000313" key="2">
    <source>
        <dbReference type="Proteomes" id="UP000190037"/>
    </source>
</evidence>
<dbReference type="InterPro" id="IPR016181">
    <property type="entry name" value="Acyl_CoA_acyltransferase"/>
</dbReference>
<dbReference type="PANTHER" id="PTHR41700">
    <property type="entry name" value="GCN5-RELATED N-ACETYLTRANSFERASE"/>
    <property type="match status" value="1"/>
</dbReference>
<proteinExistence type="predicted"/>